<feature type="domain" description="FAD dependent oxidoreductase" evidence="1">
    <location>
        <begin position="6"/>
        <end position="57"/>
    </location>
</feature>
<dbReference type="Gene3D" id="3.40.50.720">
    <property type="entry name" value="NAD(P)-binding Rossmann-like Domain"/>
    <property type="match status" value="1"/>
</dbReference>
<dbReference type="Proteomes" id="UP000599437">
    <property type="component" value="Unassembled WGS sequence"/>
</dbReference>
<reference evidence="3" key="1">
    <citation type="journal article" date="2019" name="Int. J. Syst. Evol. Microbiol.">
        <title>The Global Catalogue of Microorganisms (GCM) 10K type strain sequencing project: providing services to taxonomists for standard genome sequencing and annotation.</title>
        <authorList>
            <consortium name="The Broad Institute Genomics Platform"/>
            <consortium name="The Broad Institute Genome Sequencing Center for Infectious Disease"/>
            <person name="Wu L."/>
            <person name="Ma J."/>
        </authorList>
    </citation>
    <scope>NUCLEOTIDE SEQUENCE [LARGE SCALE GENOMIC DNA]</scope>
    <source>
        <strain evidence="3">JCM 4737</strain>
    </source>
</reference>
<dbReference type="InterPro" id="IPR006076">
    <property type="entry name" value="FAD-dep_OxRdtase"/>
</dbReference>
<comment type="caution">
    <text evidence="2">The sequence shown here is derived from an EMBL/GenBank/DDBJ whole genome shotgun (WGS) entry which is preliminary data.</text>
</comment>
<accession>A0ABQ3E8D9</accession>
<dbReference type="EMBL" id="BMVO01000028">
    <property type="protein sequence ID" value="GHB26562.1"/>
    <property type="molecule type" value="Genomic_DNA"/>
</dbReference>
<gene>
    <name evidence="2" type="ORF">GCM10010346_57680</name>
</gene>
<evidence type="ECO:0000313" key="2">
    <source>
        <dbReference type="EMBL" id="GHB26562.1"/>
    </source>
</evidence>
<dbReference type="SUPFAM" id="SSF51971">
    <property type="entry name" value="Nucleotide-binding domain"/>
    <property type="match status" value="1"/>
</dbReference>
<protein>
    <recommendedName>
        <fullName evidence="1">FAD dependent oxidoreductase domain-containing protein</fullName>
    </recommendedName>
</protein>
<sequence length="77" mass="7514">MTAGERVVVVGAGVAGLTTAVVPAEAGASVHVMAEQAPGVTSLAAGAMWGSYLVEPKNKVLTFGPSAANTSSSLTRG</sequence>
<organism evidence="2 3">
    <name type="scientific">Streptomyces chryseus</name>
    <dbReference type="NCBI Taxonomy" id="68186"/>
    <lineage>
        <taxon>Bacteria</taxon>
        <taxon>Bacillati</taxon>
        <taxon>Actinomycetota</taxon>
        <taxon>Actinomycetes</taxon>
        <taxon>Kitasatosporales</taxon>
        <taxon>Streptomycetaceae</taxon>
        <taxon>Streptomyces</taxon>
    </lineage>
</organism>
<evidence type="ECO:0000313" key="3">
    <source>
        <dbReference type="Proteomes" id="UP000599437"/>
    </source>
</evidence>
<dbReference type="Pfam" id="PF01266">
    <property type="entry name" value="DAO"/>
    <property type="match status" value="1"/>
</dbReference>
<name>A0ABQ3E8D9_9ACTN</name>
<keyword evidence="3" id="KW-1185">Reference proteome</keyword>
<evidence type="ECO:0000259" key="1">
    <source>
        <dbReference type="Pfam" id="PF01266"/>
    </source>
</evidence>
<proteinExistence type="predicted"/>